<protein>
    <recommendedName>
        <fullName evidence="3">Lipoprotein</fullName>
    </recommendedName>
</protein>
<sequence length="192" mass="20577">MTLFNRGAIGYVEETLAEGPTMRKPVTLLILATAMLTGCVAIGESRLNPFNWFGSSQPDPAALDVANAPVNPLIPARRISIISNNAPEVFAGRPIAEVTELLVERRPGGAIIRATGQADRVGPFDVRLVPDASASTDGTLVFDLKALQQPGPRSTNPRARQVTVGLWITDQDLQGIRTITVRGANDARSVRR</sequence>
<comment type="caution">
    <text evidence="1">The sequence shown here is derived from an EMBL/GenBank/DDBJ whole genome shotgun (WGS) entry which is preliminary data.</text>
</comment>
<reference evidence="2" key="1">
    <citation type="journal article" date="2019" name="Int. J. Syst. Evol. Microbiol.">
        <title>The Global Catalogue of Microorganisms (GCM) 10K type strain sequencing project: providing services to taxonomists for standard genome sequencing and annotation.</title>
        <authorList>
            <consortium name="The Broad Institute Genomics Platform"/>
            <consortium name="The Broad Institute Genome Sequencing Center for Infectious Disease"/>
            <person name="Wu L."/>
            <person name="Ma J."/>
        </authorList>
    </citation>
    <scope>NUCLEOTIDE SEQUENCE [LARGE SCALE GENOMIC DNA]</scope>
    <source>
        <strain evidence="2">CGMCC 1.12478</strain>
    </source>
</reference>
<gene>
    <name evidence="1" type="ORF">GCM10011363_12940</name>
</gene>
<dbReference type="EMBL" id="BMFC01000002">
    <property type="protein sequence ID" value="GGB97700.1"/>
    <property type="molecule type" value="Genomic_DNA"/>
</dbReference>
<name>A0ABQ1KID1_9RHOB</name>
<organism evidence="1 2">
    <name type="scientific">Marivita lacus</name>
    <dbReference type="NCBI Taxonomy" id="1323742"/>
    <lineage>
        <taxon>Bacteria</taxon>
        <taxon>Pseudomonadati</taxon>
        <taxon>Pseudomonadota</taxon>
        <taxon>Alphaproteobacteria</taxon>
        <taxon>Rhodobacterales</taxon>
        <taxon>Roseobacteraceae</taxon>
        <taxon>Marivita</taxon>
    </lineage>
</organism>
<dbReference type="Proteomes" id="UP000645462">
    <property type="component" value="Unassembled WGS sequence"/>
</dbReference>
<keyword evidence="2" id="KW-1185">Reference proteome</keyword>
<evidence type="ECO:0008006" key="3">
    <source>
        <dbReference type="Google" id="ProtNLM"/>
    </source>
</evidence>
<accession>A0ABQ1KID1</accession>
<evidence type="ECO:0000313" key="1">
    <source>
        <dbReference type="EMBL" id="GGB97700.1"/>
    </source>
</evidence>
<proteinExistence type="predicted"/>
<evidence type="ECO:0000313" key="2">
    <source>
        <dbReference type="Proteomes" id="UP000645462"/>
    </source>
</evidence>